<protein>
    <recommendedName>
        <fullName evidence="1">Trk system potassium uptake protein TrkA</fullName>
    </recommendedName>
</protein>
<name>A0A1V6C5V6_UNCT6</name>
<keyword evidence="5" id="KW-0520">NAD</keyword>
<dbReference type="Gene3D" id="3.40.50.720">
    <property type="entry name" value="NAD(P)-binding Rossmann-like Domain"/>
    <property type="match status" value="1"/>
</dbReference>
<dbReference type="InterPro" id="IPR006036">
    <property type="entry name" value="K_uptake_TrkA"/>
</dbReference>
<dbReference type="Pfam" id="PF02254">
    <property type="entry name" value="TrkA_N"/>
    <property type="match status" value="1"/>
</dbReference>
<evidence type="ECO:0000256" key="1">
    <source>
        <dbReference type="ARBA" id="ARBA00017378"/>
    </source>
</evidence>
<evidence type="ECO:0000259" key="8">
    <source>
        <dbReference type="PROSITE" id="PS51202"/>
    </source>
</evidence>
<keyword evidence="3" id="KW-0633">Potassium transport</keyword>
<dbReference type="SUPFAM" id="SSF116726">
    <property type="entry name" value="TrkA C-terminal domain-like"/>
    <property type="match status" value="1"/>
</dbReference>
<evidence type="ECO:0000313" key="9">
    <source>
        <dbReference type="EMBL" id="OQB72286.1"/>
    </source>
</evidence>
<dbReference type="AlphaFoldDB" id="A0A1V6C5V6"/>
<keyword evidence="2" id="KW-0813">Transport</keyword>
<evidence type="ECO:0000256" key="4">
    <source>
        <dbReference type="ARBA" id="ARBA00022958"/>
    </source>
</evidence>
<dbReference type="GO" id="GO:0015079">
    <property type="term" value="F:potassium ion transmembrane transporter activity"/>
    <property type="evidence" value="ECO:0007669"/>
    <property type="project" value="InterPro"/>
</dbReference>
<keyword evidence="4" id="KW-0630">Potassium</keyword>
<dbReference type="InterPro" id="IPR006037">
    <property type="entry name" value="RCK_C"/>
</dbReference>
<evidence type="ECO:0000259" key="7">
    <source>
        <dbReference type="PROSITE" id="PS51201"/>
    </source>
</evidence>
<dbReference type="Proteomes" id="UP000485562">
    <property type="component" value="Unassembled WGS sequence"/>
</dbReference>
<dbReference type="PROSITE" id="PS51202">
    <property type="entry name" value="RCK_C"/>
    <property type="match status" value="1"/>
</dbReference>
<accession>A0A1V6C5V6</accession>
<organism evidence="9">
    <name type="scientific">candidate division TA06 bacterium ADurb.Bin131</name>
    <dbReference type="NCBI Taxonomy" id="1852827"/>
    <lineage>
        <taxon>Bacteria</taxon>
        <taxon>Bacteria division TA06</taxon>
    </lineage>
</organism>
<comment type="caution">
    <text evidence="9">The sequence shown here is derived from an EMBL/GenBank/DDBJ whole genome shotgun (WGS) entry which is preliminary data.</text>
</comment>
<dbReference type="InterPro" id="IPR036721">
    <property type="entry name" value="RCK_C_sf"/>
</dbReference>
<reference evidence="9" key="1">
    <citation type="submission" date="2017-02" db="EMBL/GenBank/DDBJ databases">
        <title>Delving into the versatile metabolic prowess of the omnipresent phylum Bacteroidetes.</title>
        <authorList>
            <person name="Nobu M.K."/>
            <person name="Mei R."/>
            <person name="Narihiro T."/>
            <person name="Kuroda K."/>
            <person name="Liu W.-T."/>
        </authorList>
    </citation>
    <scope>NUCLEOTIDE SEQUENCE</scope>
    <source>
        <strain evidence="9">ADurb.Bin131</strain>
    </source>
</reference>
<dbReference type="PRINTS" id="PR00335">
    <property type="entry name" value="KUPTAKETRKA"/>
</dbReference>
<evidence type="ECO:0000256" key="6">
    <source>
        <dbReference type="ARBA" id="ARBA00023065"/>
    </source>
</evidence>
<dbReference type="PROSITE" id="PS51201">
    <property type="entry name" value="RCK_N"/>
    <property type="match status" value="1"/>
</dbReference>
<dbReference type="PANTHER" id="PTHR43833:SF5">
    <property type="entry name" value="TRK SYSTEM POTASSIUM UPTAKE PROTEIN TRKA"/>
    <property type="match status" value="1"/>
</dbReference>
<dbReference type="GO" id="GO:0005886">
    <property type="term" value="C:plasma membrane"/>
    <property type="evidence" value="ECO:0007669"/>
    <property type="project" value="InterPro"/>
</dbReference>
<evidence type="ECO:0000256" key="5">
    <source>
        <dbReference type="ARBA" id="ARBA00023027"/>
    </source>
</evidence>
<proteinExistence type="predicted"/>
<dbReference type="InterPro" id="IPR050721">
    <property type="entry name" value="Trk_Ktr_HKT_K-transport"/>
</dbReference>
<feature type="domain" description="RCK C-terminal" evidence="8">
    <location>
        <begin position="133"/>
        <end position="218"/>
    </location>
</feature>
<feature type="domain" description="RCK N-terminal" evidence="7">
    <location>
        <begin position="1"/>
        <end position="116"/>
    </location>
</feature>
<sequence length="219" mass="23992">MKIIIVGGGKVGYFLAERLARSHYVSLVEKNAEVTESIAGNKNMLVINGDGCQTDILTQAGIKECDVIAAVTGEDEDNLVICQIAKDIFKVKRTVARVNDPKNEKIFFQLGVDIAIDSTAVIAKIIEEEVSLEDMINLCAFKKGQLSLVRIDLPEEAPIVKKSLKEISLPAESIIVAVLRKDHLIVPDRDFVFQEGDEIVALTKVEDEGDVLNSLIGKM</sequence>
<dbReference type="Pfam" id="PF02080">
    <property type="entry name" value="TrkA_C"/>
    <property type="match status" value="1"/>
</dbReference>
<dbReference type="Gene3D" id="3.30.70.1450">
    <property type="entry name" value="Regulator of K+ conductance, C-terminal domain"/>
    <property type="match status" value="1"/>
</dbReference>
<gene>
    <name evidence="9" type="primary">trkA_2</name>
    <name evidence="9" type="ORF">BWX89_01367</name>
</gene>
<dbReference type="InterPro" id="IPR036291">
    <property type="entry name" value="NAD(P)-bd_dom_sf"/>
</dbReference>
<dbReference type="PANTHER" id="PTHR43833">
    <property type="entry name" value="POTASSIUM CHANNEL PROTEIN 2-RELATED-RELATED"/>
    <property type="match status" value="1"/>
</dbReference>
<dbReference type="InterPro" id="IPR003148">
    <property type="entry name" value="RCK_N"/>
</dbReference>
<evidence type="ECO:0000256" key="3">
    <source>
        <dbReference type="ARBA" id="ARBA00022538"/>
    </source>
</evidence>
<keyword evidence="6" id="KW-0406">Ion transport</keyword>
<evidence type="ECO:0000256" key="2">
    <source>
        <dbReference type="ARBA" id="ARBA00022448"/>
    </source>
</evidence>
<dbReference type="EMBL" id="MWDQ01000135">
    <property type="protein sequence ID" value="OQB72286.1"/>
    <property type="molecule type" value="Genomic_DNA"/>
</dbReference>
<dbReference type="SUPFAM" id="SSF51735">
    <property type="entry name" value="NAD(P)-binding Rossmann-fold domains"/>
    <property type="match status" value="1"/>
</dbReference>